<evidence type="ECO:0000313" key="1">
    <source>
        <dbReference type="EMBL" id="EJW69788.1"/>
    </source>
</evidence>
<feature type="non-terminal residue" evidence="1">
    <location>
        <position position="1"/>
    </location>
</feature>
<protein>
    <submittedName>
        <fullName evidence="1">Uncharacterized protein</fullName>
    </submittedName>
</protein>
<accession>J9DJI9</accession>
<feature type="non-terminal residue" evidence="1">
    <location>
        <position position="62"/>
    </location>
</feature>
<dbReference type="EMBL" id="ADBV01025669">
    <property type="protein sequence ID" value="EJW69788.1"/>
    <property type="molecule type" value="Genomic_DNA"/>
</dbReference>
<name>J9DJI9_WUCBA</name>
<organism evidence="1 2">
    <name type="scientific">Wuchereria bancrofti</name>
    <dbReference type="NCBI Taxonomy" id="6293"/>
    <lineage>
        <taxon>Eukaryota</taxon>
        <taxon>Metazoa</taxon>
        <taxon>Ecdysozoa</taxon>
        <taxon>Nematoda</taxon>
        <taxon>Chromadorea</taxon>
        <taxon>Rhabditida</taxon>
        <taxon>Spirurina</taxon>
        <taxon>Spiruromorpha</taxon>
        <taxon>Filarioidea</taxon>
        <taxon>Onchocercidae</taxon>
        <taxon>Wuchereria</taxon>
    </lineage>
</organism>
<comment type="caution">
    <text evidence="1">The sequence shown here is derived from an EMBL/GenBank/DDBJ whole genome shotgun (WGS) entry which is preliminary data.</text>
</comment>
<dbReference type="AlphaFoldDB" id="J9DJI9"/>
<evidence type="ECO:0000313" key="2">
    <source>
        <dbReference type="Proteomes" id="UP000004810"/>
    </source>
</evidence>
<gene>
    <name evidence="1" type="ORF">WUBG_19304</name>
</gene>
<dbReference type="Proteomes" id="UP000004810">
    <property type="component" value="Unassembled WGS sequence"/>
</dbReference>
<reference evidence="2" key="1">
    <citation type="submission" date="2012-08" db="EMBL/GenBank/DDBJ databases">
        <title>The Genome Sequence of Wuchereria bancrofti.</title>
        <authorList>
            <person name="Nutman T.B."/>
            <person name="Fink D.L."/>
            <person name="Russ C."/>
            <person name="Young S."/>
            <person name="Zeng Q."/>
            <person name="Koehrsen M."/>
            <person name="Alvarado L."/>
            <person name="Berlin A."/>
            <person name="Chapman S.B."/>
            <person name="Chen Z."/>
            <person name="Freedman E."/>
            <person name="Gellesch M."/>
            <person name="Goldberg J."/>
            <person name="Griggs A."/>
            <person name="Gujja S."/>
            <person name="Heilman E.R."/>
            <person name="Heiman D."/>
            <person name="Hepburn T."/>
            <person name="Howarth C."/>
            <person name="Jen D."/>
            <person name="Larson L."/>
            <person name="Lewis B."/>
            <person name="Mehta T."/>
            <person name="Park D."/>
            <person name="Pearson M."/>
            <person name="Roberts A."/>
            <person name="Saif S."/>
            <person name="Shea T."/>
            <person name="Shenoy N."/>
            <person name="Sisk P."/>
            <person name="Stolte C."/>
            <person name="Sykes S."/>
            <person name="Walk T."/>
            <person name="White J."/>
            <person name="Yandava C."/>
            <person name="Haas B."/>
            <person name="Henn M.R."/>
            <person name="Nusbaum C."/>
            <person name="Birren B."/>
        </authorList>
    </citation>
    <scope>NUCLEOTIDE SEQUENCE [LARGE SCALE GENOMIC DNA]</scope>
    <source>
        <strain evidence="2">NA</strain>
    </source>
</reference>
<proteinExistence type="predicted"/>
<sequence>LLHPTLHACSHYNQLMKNETAVIADEMMEKYADVVHLLANVTGIGEKLSFDRTAALIDIQRE</sequence>